<evidence type="ECO:0000313" key="1">
    <source>
        <dbReference type="EMBL" id="CAG8822711.1"/>
    </source>
</evidence>
<protein>
    <submittedName>
        <fullName evidence="1">10409_t:CDS:1</fullName>
    </submittedName>
</protein>
<gene>
    <name evidence="1" type="ORF">RPERSI_LOCUS25865</name>
</gene>
<comment type="caution">
    <text evidence="1">The sequence shown here is derived from an EMBL/GenBank/DDBJ whole genome shotgun (WGS) entry which is preliminary data.</text>
</comment>
<reference evidence="1" key="1">
    <citation type="submission" date="2021-06" db="EMBL/GenBank/DDBJ databases">
        <authorList>
            <person name="Kallberg Y."/>
            <person name="Tangrot J."/>
            <person name="Rosling A."/>
        </authorList>
    </citation>
    <scope>NUCLEOTIDE SEQUENCE</scope>
    <source>
        <strain evidence="1">MA461A</strain>
    </source>
</reference>
<evidence type="ECO:0000313" key="2">
    <source>
        <dbReference type="Proteomes" id="UP000789920"/>
    </source>
</evidence>
<name>A0ACA9S365_9GLOM</name>
<keyword evidence="2" id="KW-1185">Reference proteome</keyword>
<accession>A0ACA9S365</accession>
<feature type="non-terminal residue" evidence="1">
    <location>
        <position position="85"/>
    </location>
</feature>
<dbReference type="Proteomes" id="UP000789920">
    <property type="component" value="Unassembled WGS sequence"/>
</dbReference>
<organism evidence="1 2">
    <name type="scientific">Racocetra persica</name>
    <dbReference type="NCBI Taxonomy" id="160502"/>
    <lineage>
        <taxon>Eukaryota</taxon>
        <taxon>Fungi</taxon>
        <taxon>Fungi incertae sedis</taxon>
        <taxon>Mucoromycota</taxon>
        <taxon>Glomeromycotina</taxon>
        <taxon>Glomeromycetes</taxon>
        <taxon>Diversisporales</taxon>
        <taxon>Gigasporaceae</taxon>
        <taxon>Racocetra</taxon>
    </lineage>
</organism>
<dbReference type="EMBL" id="CAJVQC010086609">
    <property type="protein sequence ID" value="CAG8822711.1"/>
    <property type="molecule type" value="Genomic_DNA"/>
</dbReference>
<proteinExistence type="predicted"/>
<sequence>KADRLGSKENEITALNEATELDKVTELDEDIEIDNTSIYEASEDEKNEYYADENEYVNHLVESQEINILENNLENINLGEDNEED</sequence>
<feature type="non-terminal residue" evidence="1">
    <location>
        <position position="1"/>
    </location>
</feature>